<protein>
    <submittedName>
        <fullName evidence="3">NAD-dependent epimerase/dehydratase family protein</fullName>
    </submittedName>
</protein>
<gene>
    <name evidence="3" type="ORF">ACFP3J_11550</name>
</gene>
<feature type="region of interest" description="Disordered" evidence="1">
    <location>
        <begin position="287"/>
        <end position="319"/>
    </location>
</feature>
<dbReference type="SUPFAM" id="SSF51735">
    <property type="entry name" value="NAD(P)-binding Rossmann-fold domains"/>
    <property type="match status" value="1"/>
</dbReference>
<accession>A0ABW0WH68</accession>
<dbReference type="EMBL" id="JBHSOE010000014">
    <property type="protein sequence ID" value="MFC5656119.1"/>
    <property type="molecule type" value="Genomic_DNA"/>
</dbReference>
<dbReference type="RefSeq" id="WP_344346283.1">
    <property type="nucleotide sequence ID" value="NZ_BAAASM010000002.1"/>
</dbReference>
<dbReference type="InterPro" id="IPR036291">
    <property type="entry name" value="NAD(P)-bd_dom_sf"/>
</dbReference>
<reference evidence="4" key="1">
    <citation type="journal article" date="2019" name="Int. J. Syst. Evol. Microbiol.">
        <title>The Global Catalogue of Microorganisms (GCM) 10K type strain sequencing project: providing services to taxonomists for standard genome sequencing and annotation.</title>
        <authorList>
            <consortium name="The Broad Institute Genomics Platform"/>
            <consortium name="The Broad Institute Genome Sequencing Center for Infectious Disease"/>
            <person name="Wu L."/>
            <person name="Ma J."/>
        </authorList>
    </citation>
    <scope>NUCLEOTIDE SEQUENCE [LARGE SCALE GENOMIC DNA]</scope>
    <source>
        <strain evidence="4">KCTC 5701</strain>
    </source>
</reference>
<dbReference type="Pfam" id="PF01073">
    <property type="entry name" value="3Beta_HSD"/>
    <property type="match status" value="1"/>
</dbReference>
<dbReference type="InterPro" id="IPR002225">
    <property type="entry name" value="3Beta_OHSteriod_DH/Estase"/>
</dbReference>
<keyword evidence="4" id="KW-1185">Reference proteome</keyword>
<dbReference type="Proteomes" id="UP001596065">
    <property type="component" value="Unassembled WGS sequence"/>
</dbReference>
<evidence type="ECO:0000256" key="1">
    <source>
        <dbReference type="SAM" id="MobiDB-lite"/>
    </source>
</evidence>
<evidence type="ECO:0000259" key="2">
    <source>
        <dbReference type="Pfam" id="PF01073"/>
    </source>
</evidence>
<evidence type="ECO:0000313" key="3">
    <source>
        <dbReference type="EMBL" id="MFC5656119.1"/>
    </source>
</evidence>
<sequence>MTTILITGASGFIGSRVTRWAARAHPDARLRLLRHHSVPAPAPAHATVVTGDVTDPATLTGVCADVDVLVHCSSCVAGPPESCAAVNAAGTKALVREAARAGVRRIVYVSTAAVYGRGPFRDATVEELRRAPVSAASRSRAEAEDAVLAAEGTVLRPHLVHGAGDRWVGPGITRLARALPFTVDDWRSLHSVITVDDLARLTVAAATAPSQALRARVYHANHPVPVSARTLLRHFAREAGLSLPHRNVGLEQARTHLRAHGHGTHDLDLLATDHWFHSTGIWQDTGCTPHPDPALSPDGPGRDAHHRCRRGRRLHEQGI</sequence>
<proteinExistence type="predicted"/>
<feature type="domain" description="3-beta hydroxysteroid dehydrogenase/isomerase" evidence="2">
    <location>
        <begin position="5"/>
        <end position="246"/>
    </location>
</feature>
<dbReference type="Gene3D" id="3.40.50.720">
    <property type="entry name" value="NAD(P)-binding Rossmann-like Domain"/>
    <property type="match status" value="1"/>
</dbReference>
<name>A0ABW0WH68_STRNO</name>
<organism evidence="3 4">
    <name type="scientific">Streptomyces nogalater</name>
    <dbReference type="NCBI Taxonomy" id="38314"/>
    <lineage>
        <taxon>Bacteria</taxon>
        <taxon>Bacillati</taxon>
        <taxon>Actinomycetota</taxon>
        <taxon>Actinomycetes</taxon>
        <taxon>Kitasatosporales</taxon>
        <taxon>Streptomycetaceae</taxon>
        <taxon>Streptomyces</taxon>
    </lineage>
</organism>
<dbReference type="InterPro" id="IPR051783">
    <property type="entry name" value="NAD(P)-dependent_oxidoreduct"/>
</dbReference>
<dbReference type="PANTHER" id="PTHR48079">
    <property type="entry name" value="PROTEIN YEEZ"/>
    <property type="match status" value="1"/>
</dbReference>
<comment type="caution">
    <text evidence="3">The sequence shown here is derived from an EMBL/GenBank/DDBJ whole genome shotgun (WGS) entry which is preliminary data.</text>
</comment>
<dbReference type="PANTHER" id="PTHR48079:SF6">
    <property type="entry name" value="NAD(P)-BINDING DOMAIN-CONTAINING PROTEIN-RELATED"/>
    <property type="match status" value="1"/>
</dbReference>
<feature type="compositionally biased region" description="Basic residues" evidence="1">
    <location>
        <begin position="304"/>
        <end position="313"/>
    </location>
</feature>
<evidence type="ECO:0000313" key="4">
    <source>
        <dbReference type="Proteomes" id="UP001596065"/>
    </source>
</evidence>